<sequence>MSAQGECRDSTVDEPKSARRNFDGEYRHQQQTLTLPSLSLTELESPDSPASSHSSHSSEISDEEDQLTVQANQIRYDCMRLLPHIDALQTTTEKLKVLKIECEQLETQLKRMIGPIEDLGVPRELLRGVLEKFFIDIVQSSLEVSRDHVEPLRSVVDRTEWILEAAREERRGDWRSTCPMLSEAECEEAEELTMVVKAFEAEVDVLETSRELFRGARVALGWVEVE</sequence>
<name>A0AA39CIR6_9EURO</name>
<feature type="region of interest" description="Disordered" evidence="1">
    <location>
        <begin position="1"/>
        <end position="65"/>
    </location>
</feature>
<proteinExistence type="predicted"/>
<evidence type="ECO:0000313" key="2">
    <source>
        <dbReference type="EMBL" id="KAJ9609492.1"/>
    </source>
</evidence>
<feature type="compositionally biased region" description="Basic and acidic residues" evidence="1">
    <location>
        <begin position="1"/>
        <end position="28"/>
    </location>
</feature>
<organism evidence="2 3">
    <name type="scientific">Cladophialophora chaetospira</name>
    <dbReference type="NCBI Taxonomy" id="386627"/>
    <lineage>
        <taxon>Eukaryota</taxon>
        <taxon>Fungi</taxon>
        <taxon>Dikarya</taxon>
        <taxon>Ascomycota</taxon>
        <taxon>Pezizomycotina</taxon>
        <taxon>Eurotiomycetes</taxon>
        <taxon>Chaetothyriomycetidae</taxon>
        <taxon>Chaetothyriales</taxon>
        <taxon>Herpotrichiellaceae</taxon>
        <taxon>Cladophialophora</taxon>
    </lineage>
</organism>
<reference evidence="2" key="1">
    <citation type="submission" date="2022-10" db="EMBL/GenBank/DDBJ databases">
        <title>Culturing micro-colonial fungi from biological soil crusts in the Mojave desert and describing Neophaeococcomyces mojavensis, and introducing the new genera and species Taxawa tesnikishii.</title>
        <authorList>
            <person name="Kurbessoian T."/>
            <person name="Stajich J.E."/>
        </authorList>
    </citation>
    <scope>NUCLEOTIDE SEQUENCE</scope>
    <source>
        <strain evidence="2">TK_41</strain>
    </source>
</reference>
<keyword evidence="3" id="KW-1185">Reference proteome</keyword>
<evidence type="ECO:0000256" key="1">
    <source>
        <dbReference type="SAM" id="MobiDB-lite"/>
    </source>
</evidence>
<gene>
    <name evidence="2" type="ORF">H2200_005819</name>
</gene>
<dbReference type="AlphaFoldDB" id="A0AA39CIR6"/>
<protein>
    <submittedName>
        <fullName evidence="2">Uncharacterized protein</fullName>
    </submittedName>
</protein>
<dbReference type="Proteomes" id="UP001172673">
    <property type="component" value="Unassembled WGS sequence"/>
</dbReference>
<dbReference type="EMBL" id="JAPDRK010000008">
    <property type="protein sequence ID" value="KAJ9609492.1"/>
    <property type="molecule type" value="Genomic_DNA"/>
</dbReference>
<accession>A0AA39CIR6</accession>
<feature type="compositionally biased region" description="Low complexity" evidence="1">
    <location>
        <begin position="29"/>
        <end position="58"/>
    </location>
</feature>
<evidence type="ECO:0000313" key="3">
    <source>
        <dbReference type="Proteomes" id="UP001172673"/>
    </source>
</evidence>
<comment type="caution">
    <text evidence="2">The sequence shown here is derived from an EMBL/GenBank/DDBJ whole genome shotgun (WGS) entry which is preliminary data.</text>
</comment>